<dbReference type="AlphaFoldDB" id="A0A7R9LQH0"/>
<dbReference type="InterPro" id="IPR003127">
    <property type="entry name" value="SoHo_dom"/>
</dbReference>
<dbReference type="EMBL" id="CAJPVJ010001822">
    <property type="protein sequence ID" value="CAG2165350.1"/>
    <property type="molecule type" value="Genomic_DNA"/>
</dbReference>
<comment type="subcellular location">
    <subcellularLocation>
        <location evidence="1">Cell junction</location>
    </subcellularLocation>
</comment>
<proteinExistence type="predicted"/>
<feature type="compositionally biased region" description="Polar residues" evidence="3">
    <location>
        <begin position="411"/>
        <end position="429"/>
    </location>
</feature>
<feature type="domain" description="SoHo" evidence="4">
    <location>
        <begin position="168"/>
        <end position="234"/>
    </location>
</feature>
<sequence length="436" mass="49580">MKSVWSPGSTTNSSSSTETTIPATALHFSTPDHQSIGDSYHHPLKLTTSSSASEVTPNDHQIENLTDIYDPNQTVTPVHKYWTLPRNIATATKTQYLIEDENELQKQDTRQSSHIQLHHKPQTERHIHRQIITDLPPPSSAKYLYETDNTKYFTLPTETETVTTTRKITAPPKSEGIGPVTESGIPIALKSGVKDEYTSDWYKAWVRKMHKFDRTHPQEDEAFKIKVKPTKYKGRDYRLSPGLHEEESKRRHIYVPKNIADYEPGHSSISELEKQMFYDHIFNYIDSIFAEVFSTTCQEPMPHSNANIIPPMLSRVHTIQESRDDMDLHQPYRTGSTHPQPYHHPNCVFNTLTTGSGYESDSSYIIKKKDSKKGLSPTSRDVYLSVQRGDDIPLTGLQRPAPQPRAHKLALSSSAVTSKTFRNTRSLENIGSKEKN</sequence>
<dbReference type="EMBL" id="OC916647">
    <property type="protein sequence ID" value="CAD7644843.1"/>
    <property type="molecule type" value="Genomic_DNA"/>
</dbReference>
<feature type="region of interest" description="Disordered" evidence="3">
    <location>
        <begin position="29"/>
        <end position="57"/>
    </location>
</feature>
<dbReference type="GO" id="GO:0070161">
    <property type="term" value="C:anchoring junction"/>
    <property type="evidence" value="ECO:0007669"/>
    <property type="project" value="UniProtKB-SubCell"/>
</dbReference>
<evidence type="ECO:0000313" key="6">
    <source>
        <dbReference type="Proteomes" id="UP000728032"/>
    </source>
</evidence>
<keyword evidence="6" id="KW-1185">Reference proteome</keyword>
<evidence type="ECO:0000256" key="1">
    <source>
        <dbReference type="ARBA" id="ARBA00004282"/>
    </source>
</evidence>
<evidence type="ECO:0000256" key="2">
    <source>
        <dbReference type="ARBA" id="ARBA00022949"/>
    </source>
</evidence>
<protein>
    <recommendedName>
        <fullName evidence="4">SoHo domain-containing protein</fullName>
    </recommendedName>
</protein>
<dbReference type="Proteomes" id="UP000728032">
    <property type="component" value="Unassembled WGS sequence"/>
</dbReference>
<dbReference type="PROSITE" id="PS50831">
    <property type="entry name" value="SOHO"/>
    <property type="match status" value="1"/>
</dbReference>
<evidence type="ECO:0000313" key="5">
    <source>
        <dbReference type="EMBL" id="CAD7644843.1"/>
    </source>
</evidence>
<organism evidence="5">
    <name type="scientific">Oppiella nova</name>
    <dbReference type="NCBI Taxonomy" id="334625"/>
    <lineage>
        <taxon>Eukaryota</taxon>
        <taxon>Metazoa</taxon>
        <taxon>Ecdysozoa</taxon>
        <taxon>Arthropoda</taxon>
        <taxon>Chelicerata</taxon>
        <taxon>Arachnida</taxon>
        <taxon>Acari</taxon>
        <taxon>Acariformes</taxon>
        <taxon>Sarcoptiformes</taxon>
        <taxon>Oribatida</taxon>
        <taxon>Brachypylina</taxon>
        <taxon>Oppioidea</taxon>
        <taxon>Oppiidae</taxon>
        <taxon>Oppiella</taxon>
    </lineage>
</organism>
<keyword evidence="2" id="KW-0965">Cell junction</keyword>
<name>A0A7R9LQH0_9ACAR</name>
<evidence type="ECO:0000259" key="4">
    <source>
        <dbReference type="PROSITE" id="PS50831"/>
    </source>
</evidence>
<reference evidence="5" key="1">
    <citation type="submission" date="2020-11" db="EMBL/GenBank/DDBJ databases">
        <authorList>
            <person name="Tran Van P."/>
        </authorList>
    </citation>
    <scope>NUCLEOTIDE SEQUENCE</scope>
</reference>
<feature type="compositionally biased region" description="Polar residues" evidence="3">
    <location>
        <begin position="46"/>
        <end position="57"/>
    </location>
</feature>
<dbReference type="OrthoDB" id="19092at2759"/>
<feature type="region of interest" description="Disordered" evidence="3">
    <location>
        <begin position="393"/>
        <end position="436"/>
    </location>
</feature>
<accession>A0A7R9LQH0</accession>
<gene>
    <name evidence="5" type="ORF">ONB1V03_LOCUS4893</name>
</gene>
<evidence type="ECO:0000256" key="3">
    <source>
        <dbReference type="SAM" id="MobiDB-lite"/>
    </source>
</evidence>